<accession>A0ABX0Q4H4</accession>
<keyword evidence="1" id="KW-1133">Transmembrane helix</keyword>
<gene>
    <name evidence="2" type="ORF">HBF26_10245</name>
</gene>
<dbReference type="EMBL" id="JAAQQR010000004">
    <property type="protein sequence ID" value="NID05268.1"/>
    <property type="molecule type" value="Genomic_DNA"/>
</dbReference>
<evidence type="ECO:0008006" key="4">
    <source>
        <dbReference type="Google" id="ProtNLM"/>
    </source>
</evidence>
<feature type="transmembrane region" description="Helical" evidence="1">
    <location>
        <begin position="73"/>
        <end position="106"/>
    </location>
</feature>
<dbReference type="RefSeq" id="WP_167125688.1">
    <property type="nucleotide sequence ID" value="NZ_JAAQQR010000004.1"/>
</dbReference>
<evidence type="ECO:0000313" key="3">
    <source>
        <dbReference type="Proteomes" id="UP001429601"/>
    </source>
</evidence>
<keyword evidence="1" id="KW-0812">Transmembrane</keyword>
<proteinExistence type="predicted"/>
<evidence type="ECO:0000313" key="2">
    <source>
        <dbReference type="EMBL" id="NID05268.1"/>
    </source>
</evidence>
<keyword evidence="1" id="KW-0472">Membrane</keyword>
<reference evidence="2 3" key="1">
    <citation type="journal article" date="2011" name="Curr. Microbiol.">
        <title>Luteibacter jiangsuensis sp. nov.: a methamidophos-degrading bacterium isolated from a methamidophos-manufacturing factory.</title>
        <authorList>
            <person name="Wang L."/>
            <person name="Wang G.L."/>
            <person name="Li S.P."/>
            <person name="Jiang J.D."/>
        </authorList>
    </citation>
    <scope>NUCLEOTIDE SEQUENCE [LARGE SCALE GENOMIC DNA]</scope>
    <source>
        <strain evidence="2 3">CGMCC 1.10133</strain>
    </source>
</reference>
<feature type="transmembrane region" description="Helical" evidence="1">
    <location>
        <begin position="126"/>
        <end position="145"/>
    </location>
</feature>
<name>A0ABX0Q4H4_9GAMM</name>
<evidence type="ECO:0000256" key="1">
    <source>
        <dbReference type="SAM" id="Phobius"/>
    </source>
</evidence>
<protein>
    <recommendedName>
        <fullName evidence="4">Vitamin B12 transport system permease protein</fullName>
    </recommendedName>
</protein>
<keyword evidence="3" id="KW-1185">Reference proteome</keyword>
<feature type="transmembrane region" description="Helical" evidence="1">
    <location>
        <begin position="42"/>
        <end position="61"/>
    </location>
</feature>
<comment type="caution">
    <text evidence="2">The sequence shown here is derived from an EMBL/GenBank/DDBJ whole genome shotgun (WGS) entry which is preliminary data.</text>
</comment>
<sequence length="162" mass="16429">MSDPTHPHQAGRSTLAGFLFGIVCAAMFGFAVGAVWMLPSMMFGRALPALVLPAGWVLGIVTRRWLGFRGIAGAFLAAGATLLAAAYTACLVAAATIAGMMGIGLAQAMSDAGPAMLVALARLAQGPGDILLAFAGAALAAMVAWPLRAHKSRHPEDIASNG</sequence>
<organism evidence="2 3">
    <name type="scientific">Luteibacter jiangsuensis</name>
    <dbReference type="NCBI Taxonomy" id="637577"/>
    <lineage>
        <taxon>Bacteria</taxon>
        <taxon>Pseudomonadati</taxon>
        <taxon>Pseudomonadota</taxon>
        <taxon>Gammaproteobacteria</taxon>
        <taxon>Lysobacterales</taxon>
        <taxon>Rhodanobacteraceae</taxon>
        <taxon>Luteibacter</taxon>
    </lineage>
</organism>
<feature type="transmembrane region" description="Helical" evidence="1">
    <location>
        <begin position="15"/>
        <end position="36"/>
    </location>
</feature>
<dbReference type="Proteomes" id="UP001429601">
    <property type="component" value="Unassembled WGS sequence"/>
</dbReference>